<reference evidence="17" key="1">
    <citation type="submission" date="2021-02" db="EMBL/GenBank/DDBJ databases">
        <authorList>
            <person name="Dougan E. K."/>
            <person name="Rhodes N."/>
            <person name="Thang M."/>
            <person name="Chan C."/>
        </authorList>
    </citation>
    <scope>NUCLEOTIDE SEQUENCE</scope>
</reference>
<protein>
    <recommendedName>
        <fullName evidence="19">Calmodulin</fullName>
    </recommendedName>
</protein>
<evidence type="ECO:0000259" key="16">
    <source>
        <dbReference type="PROSITE" id="PS50222"/>
    </source>
</evidence>
<evidence type="ECO:0000313" key="17">
    <source>
        <dbReference type="EMBL" id="CAE8734263.1"/>
    </source>
</evidence>
<dbReference type="EMBL" id="CAJNNW010036435">
    <property type="protein sequence ID" value="CAE8734263.1"/>
    <property type="molecule type" value="Genomic_DNA"/>
</dbReference>
<feature type="domain" description="EF-hand" evidence="16">
    <location>
        <begin position="764"/>
        <end position="798"/>
    </location>
</feature>
<keyword evidence="7" id="KW-0106">Calcium</keyword>
<feature type="transmembrane region" description="Helical" evidence="14">
    <location>
        <begin position="675"/>
        <end position="697"/>
    </location>
</feature>
<evidence type="ECO:0000256" key="5">
    <source>
        <dbReference type="ARBA" id="ARBA00022801"/>
    </source>
</evidence>
<evidence type="ECO:0000259" key="15">
    <source>
        <dbReference type="PROSITE" id="PS50203"/>
    </source>
</evidence>
<feature type="coiled-coil region" evidence="12">
    <location>
        <begin position="311"/>
        <end position="341"/>
    </location>
</feature>
<dbReference type="PROSITE" id="PS00018">
    <property type="entry name" value="EF_HAND_1"/>
    <property type="match status" value="1"/>
</dbReference>
<dbReference type="Pfam" id="PF00520">
    <property type="entry name" value="Ion_trans"/>
    <property type="match status" value="1"/>
</dbReference>
<evidence type="ECO:0000256" key="10">
    <source>
        <dbReference type="PIRSR" id="PIRSR622684-1"/>
    </source>
</evidence>
<dbReference type="Gene3D" id="1.10.238.10">
    <property type="entry name" value="EF-hand"/>
    <property type="match status" value="1"/>
</dbReference>
<dbReference type="Proteomes" id="UP000626109">
    <property type="component" value="Unassembled WGS sequence"/>
</dbReference>
<dbReference type="InterPro" id="IPR002048">
    <property type="entry name" value="EF_hand_dom"/>
</dbReference>
<evidence type="ECO:0008006" key="19">
    <source>
        <dbReference type="Google" id="ProtNLM"/>
    </source>
</evidence>
<dbReference type="PROSITE" id="PS50203">
    <property type="entry name" value="CALPAIN_CAT"/>
    <property type="match status" value="1"/>
</dbReference>
<dbReference type="PANTHER" id="PTHR10183:SF379">
    <property type="entry name" value="CALPAIN-5"/>
    <property type="match status" value="1"/>
</dbReference>
<evidence type="ECO:0000256" key="13">
    <source>
        <dbReference type="SAM" id="MobiDB-lite"/>
    </source>
</evidence>
<feature type="transmembrane region" description="Helical" evidence="14">
    <location>
        <begin position="589"/>
        <end position="612"/>
    </location>
</feature>
<dbReference type="PROSITE" id="PS00139">
    <property type="entry name" value="THIOL_PROTEASE_CYS"/>
    <property type="match status" value="1"/>
</dbReference>
<dbReference type="PANTHER" id="PTHR10183">
    <property type="entry name" value="CALPAIN"/>
    <property type="match status" value="1"/>
</dbReference>
<organism evidence="17 18">
    <name type="scientific">Polarella glacialis</name>
    <name type="common">Dinoflagellate</name>
    <dbReference type="NCBI Taxonomy" id="89957"/>
    <lineage>
        <taxon>Eukaryota</taxon>
        <taxon>Sar</taxon>
        <taxon>Alveolata</taxon>
        <taxon>Dinophyceae</taxon>
        <taxon>Suessiales</taxon>
        <taxon>Suessiaceae</taxon>
        <taxon>Polarella</taxon>
    </lineage>
</organism>
<dbReference type="InterPro" id="IPR038765">
    <property type="entry name" value="Papain-like_cys_pep_sf"/>
</dbReference>
<dbReference type="PRINTS" id="PR00704">
    <property type="entry name" value="CALPAIN"/>
</dbReference>
<evidence type="ECO:0000313" key="18">
    <source>
        <dbReference type="Proteomes" id="UP000626109"/>
    </source>
</evidence>
<evidence type="ECO:0000256" key="1">
    <source>
        <dbReference type="ARBA" id="ARBA00004141"/>
    </source>
</evidence>
<dbReference type="InterPro" id="IPR022684">
    <property type="entry name" value="Calpain_cysteine_protease"/>
</dbReference>
<dbReference type="GO" id="GO:0016020">
    <property type="term" value="C:membrane"/>
    <property type="evidence" value="ECO:0007669"/>
    <property type="project" value="UniProtKB-SubCell"/>
</dbReference>
<feature type="transmembrane region" description="Helical" evidence="14">
    <location>
        <begin position="518"/>
        <end position="542"/>
    </location>
</feature>
<feature type="region of interest" description="Disordered" evidence="13">
    <location>
        <begin position="370"/>
        <end position="389"/>
    </location>
</feature>
<feature type="transmembrane region" description="Helical" evidence="14">
    <location>
        <begin position="477"/>
        <end position="497"/>
    </location>
</feature>
<comment type="similarity">
    <text evidence="2">Belongs to the peptidase C2 family.</text>
</comment>
<dbReference type="SUPFAM" id="SSF54001">
    <property type="entry name" value="Cysteine proteinases"/>
    <property type="match status" value="1"/>
</dbReference>
<proteinExistence type="inferred from homology"/>
<keyword evidence="6" id="KW-0788">Thiol protease</keyword>
<dbReference type="GO" id="GO:0005509">
    <property type="term" value="F:calcium ion binding"/>
    <property type="evidence" value="ECO:0007669"/>
    <property type="project" value="InterPro"/>
</dbReference>
<accession>A0A813LNY2</accession>
<comment type="caution">
    <text evidence="17">The sequence shown here is derived from an EMBL/GenBank/DDBJ whole genome shotgun (WGS) entry which is preliminary data.</text>
</comment>
<evidence type="ECO:0000256" key="9">
    <source>
        <dbReference type="ARBA" id="ARBA00023136"/>
    </source>
</evidence>
<keyword evidence="5" id="KW-0378">Hydrolase</keyword>
<comment type="subcellular location">
    <subcellularLocation>
        <location evidence="1">Membrane</location>
        <topology evidence="1">Multi-pass membrane protein</topology>
    </subcellularLocation>
</comment>
<dbReference type="SMART" id="SM00230">
    <property type="entry name" value="CysPc"/>
    <property type="match status" value="1"/>
</dbReference>
<name>A0A813LNY2_POLGL</name>
<dbReference type="Pfam" id="PF00648">
    <property type="entry name" value="Peptidase_C2"/>
    <property type="match status" value="1"/>
</dbReference>
<feature type="transmembrane region" description="Helical" evidence="14">
    <location>
        <begin position="443"/>
        <end position="465"/>
    </location>
</feature>
<comment type="caution">
    <text evidence="11">Lacks conserved residue(s) required for the propagation of feature annotation.</text>
</comment>
<dbReference type="GO" id="GO:0006508">
    <property type="term" value="P:proteolysis"/>
    <property type="evidence" value="ECO:0007669"/>
    <property type="project" value="UniProtKB-KW"/>
</dbReference>
<dbReference type="InterPro" id="IPR018247">
    <property type="entry name" value="EF_Hand_1_Ca_BS"/>
</dbReference>
<evidence type="ECO:0000256" key="2">
    <source>
        <dbReference type="ARBA" id="ARBA00007623"/>
    </source>
</evidence>
<dbReference type="Gene3D" id="1.10.287.70">
    <property type="match status" value="1"/>
</dbReference>
<dbReference type="InterPro" id="IPR027359">
    <property type="entry name" value="Volt_channel_dom_sf"/>
</dbReference>
<keyword evidence="9 14" id="KW-0472">Membrane</keyword>
<feature type="domain" description="Calpain catalytic" evidence="15">
    <location>
        <begin position="112"/>
        <end position="277"/>
    </location>
</feature>
<evidence type="ECO:0000256" key="14">
    <source>
        <dbReference type="SAM" id="Phobius"/>
    </source>
</evidence>
<evidence type="ECO:0000256" key="7">
    <source>
        <dbReference type="ARBA" id="ARBA00022837"/>
    </source>
</evidence>
<sequence length="826" mass="92713">MRIAVRSRYTNINGGYEENGVHHGRPAFCRTTGDAWIFSETRLSSRGVREGSQRWHFGPALPSADASSAAIHFSSSHDAITPDLAEWPSENVEKVWMPEEGRAPGGIFETTLWLDKDFPPEPSSIGELPRSLAVEPEWIPVRSLREGNWKLFEDISPRDLLQGAIGNCWLVAAMASLAEFPEAVEALFGEPELSKKGRCEVRLFDAKCGAVVPIVVDEFIPCHPRQWWDEEGLPLFARPNGNEAWVLLLEKAFAKLLGSYTALSGGNCCSAFRAFTGERQTFVWARGEGHAYGEVENEMSQLVECFQARLLELHTKAVVKLQQENQELRELLAVGKQVDKEAVTLPVHQLQNVLQHQAQPSQVILGPGAFEDQEREHPMDSPVRSGRSVRKTPDSAAEVIAEVPRSVLKPSYTTFFEASQRSASLGSLGGLLHCLTGSGWEQLFEGSFCVVICLNCMTIGIIAHYEVQTGGVPHGLAGFLAVCEHVITLIFTLELILRVRALGFNRFLPTSSANMWNFIDALIVVGGIVFTWIIPLLTLLGLHTDISSARSLTALRAVRLLRLAYVVRKVEVLHEIWVLIRGMFDSLRVLFWTIVVIFFITYIFAVFGLTLLSKQIFEISQSESLSPVQRLQIDELSDYLGGLGSIMYSLVQVLTLDSHTTIMRPIMKYIPWSWVYFYAYIAIAVFVLMNLVTAIIVENAVSHARNDEERTLQYRERRRSKELVNLKQLFTLTDSDGDGNLSWDEFQLSFSDPDTCNRWKLMDFEPEECQDLFRLLDEGDGLIDTDEFFEGLSKMKGSAQSKDVFALRRQVEDLKAAIGNMLLDRT</sequence>
<evidence type="ECO:0000256" key="8">
    <source>
        <dbReference type="ARBA" id="ARBA00022989"/>
    </source>
</evidence>
<dbReference type="SUPFAM" id="SSF47473">
    <property type="entry name" value="EF-hand"/>
    <property type="match status" value="1"/>
</dbReference>
<dbReference type="PROSITE" id="PS50222">
    <property type="entry name" value="EF_HAND_2"/>
    <property type="match status" value="2"/>
</dbReference>
<dbReference type="GO" id="GO:0004198">
    <property type="term" value="F:calcium-dependent cysteine-type endopeptidase activity"/>
    <property type="evidence" value="ECO:0007669"/>
    <property type="project" value="InterPro"/>
</dbReference>
<keyword evidence="8 14" id="KW-1133">Transmembrane helix</keyword>
<dbReference type="InterPro" id="IPR001300">
    <property type="entry name" value="Peptidase_C2_calpain_cat"/>
</dbReference>
<dbReference type="InterPro" id="IPR011992">
    <property type="entry name" value="EF-hand-dom_pair"/>
</dbReference>
<feature type="active site" evidence="10">
    <location>
        <position position="168"/>
    </location>
</feature>
<gene>
    <name evidence="17" type="ORF">PGLA2088_LOCUS47214</name>
</gene>
<evidence type="ECO:0000256" key="12">
    <source>
        <dbReference type="SAM" id="Coils"/>
    </source>
</evidence>
<evidence type="ECO:0000256" key="11">
    <source>
        <dbReference type="PROSITE-ProRule" id="PRU00239"/>
    </source>
</evidence>
<feature type="domain" description="EF-hand" evidence="16">
    <location>
        <begin position="721"/>
        <end position="756"/>
    </location>
</feature>
<evidence type="ECO:0000256" key="4">
    <source>
        <dbReference type="ARBA" id="ARBA00022692"/>
    </source>
</evidence>
<dbReference type="AlphaFoldDB" id="A0A813LNY2"/>
<keyword evidence="12" id="KW-0175">Coiled coil</keyword>
<dbReference type="GO" id="GO:0005216">
    <property type="term" value="F:monoatomic ion channel activity"/>
    <property type="evidence" value="ECO:0007669"/>
    <property type="project" value="InterPro"/>
</dbReference>
<dbReference type="Gene3D" id="1.20.120.350">
    <property type="entry name" value="Voltage-gated potassium channels. Chain C"/>
    <property type="match status" value="1"/>
</dbReference>
<keyword evidence="4 14" id="KW-0812">Transmembrane</keyword>
<evidence type="ECO:0000256" key="3">
    <source>
        <dbReference type="ARBA" id="ARBA00022670"/>
    </source>
</evidence>
<dbReference type="InterPro" id="IPR005821">
    <property type="entry name" value="Ion_trans_dom"/>
</dbReference>
<keyword evidence="3" id="KW-0645">Protease</keyword>
<dbReference type="InterPro" id="IPR000169">
    <property type="entry name" value="Pept_cys_AS"/>
</dbReference>
<evidence type="ECO:0000256" key="6">
    <source>
        <dbReference type="ARBA" id="ARBA00022807"/>
    </source>
</evidence>
<dbReference type="SUPFAM" id="SSF81324">
    <property type="entry name" value="Voltage-gated potassium channels"/>
    <property type="match status" value="1"/>
</dbReference>